<dbReference type="InterPro" id="IPR012910">
    <property type="entry name" value="Plug_dom"/>
</dbReference>
<feature type="domain" description="TonB-dependent receptor-like beta-barrel" evidence="13">
    <location>
        <begin position="256"/>
        <end position="728"/>
    </location>
</feature>
<evidence type="ECO:0000259" key="13">
    <source>
        <dbReference type="Pfam" id="PF00593"/>
    </source>
</evidence>
<evidence type="ECO:0000256" key="11">
    <source>
        <dbReference type="RuleBase" id="RU003357"/>
    </source>
</evidence>
<name>A0ABR6XGS6_9BURK</name>
<protein>
    <submittedName>
        <fullName evidence="15">TonB-dependent receptor</fullName>
    </submittedName>
</protein>
<dbReference type="PANTHER" id="PTHR32552:SF83">
    <property type="entry name" value="BLR3904 PROTEIN"/>
    <property type="match status" value="1"/>
</dbReference>
<comment type="caution">
    <text evidence="15">The sequence shown here is derived from an EMBL/GenBank/DDBJ whole genome shotgun (WGS) entry which is preliminary data.</text>
</comment>
<dbReference type="Proteomes" id="UP000637632">
    <property type="component" value="Unassembled WGS sequence"/>
</dbReference>
<dbReference type="InterPro" id="IPR039426">
    <property type="entry name" value="TonB-dep_rcpt-like"/>
</dbReference>
<reference evidence="15 16" key="1">
    <citation type="submission" date="2020-08" db="EMBL/GenBank/DDBJ databases">
        <title>Novel species isolated from subtropical streams in China.</title>
        <authorList>
            <person name="Lu H."/>
        </authorList>
    </citation>
    <scope>NUCLEOTIDE SEQUENCE [LARGE SCALE GENOMIC DNA]</scope>
    <source>
        <strain evidence="15 16">CCTCC AB 2015119</strain>
    </source>
</reference>
<dbReference type="EMBL" id="JACOFT010000003">
    <property type="protein sequence ID" value="MBC3811965.1"/>
    <property type="molecule type" value="Genomic_DNA"/>
</dbReference>
<evidence type="ECO:0000256" key="12">
    <source>
        <dbReference type="SAM" id="MobiDB-lite"/>
    </source>
</evidence>
<proteinExistence type="inferred from homology"/>
<dbReference type="Gene3D" id="2.40.170.20">
    <property type="entry name" value="TonB-dependent receptor, beta-barrel domain"/>
    <property type="match status" value="1"/>
</dbReference>
<keyword evidence="8 15" id="KW-0675">Receptor</keyword>
<feature type="domain" description="TonB-dependent receptor plug" evidence="14">
    <location>
        <begin position="66"/>
        <end position="165"/>
    </location>
</feature>
<feature type="region of interest" description="Disordered" evidence="12">
    <location>
        <begin position="38"/>
        <end position="65"/>
    </location>
</feature>
<dbReference type="SUPFAM" id="SSF56935">
    <property type="entry name" value="Porins"/>
    <property type="match status" value="1"/>
</dbReference>
<evidence type="ECO:0000256" key="8">
    <source>
        <dbReference type="ARBA" id="ARBA00023170"/>
    </source>
</evidence>
<dbReference type="Gene3D" id="2.170.130.10">
    <property type="entry name" value="TonB-dependent receptor, plug domain"/>
    <property type="match status" value="1"/>
</dbReference>
<evidence type="ECO:0000256" key="4">
    <source>
        <dbReference type="ARBA" id="ARBA00022452"/>
    </source>
</evidence>
<comment type="similarity">
    <text evidence="2 10 11">Belongs to the TonB-dependent receptor family.</text>
</comment>
<comment type="subcellular location">
    <subcellularLocation>
        <location evidence="1 10">Cell outer membrane</location>
        <topology evidence="1 10">Multi-pass membrane protein</topology>
    </subcellularLocation>
</comment>
<dbReference type="Pfam" id="PF07715">
    <property type="entry name" value="Plug"/>
    <property type="match status" value="1"/>
</dbReference>
<evidence type="ECO:0000256" key="6">
    <source>
        <dbReference type="ARBA" id="ARBA00023077"/>
    </source>
</evidence>
<sequence length="761" mass="81689">MGISTAMFIPLVAMAQTTPAKPADDKTQALPEVQIYGKALDPNPNAESGVPYKAKTSGDSRHTRPLAETPQTISVITKAAIDDSGLTELKQILSAQPGITLGTGENGNAFGDRYIIRGQEARSDVFVDGLRDPGMTTRESFAIEQLEISKGPSSSFAGRGSAGGAVNAITKQATLDKDFSKVSIGAGTDNQKRVTADINKGFGDNFALRANVLYGDEGIPDRSPSNRNRKGVALSGLWEANENLFVTLDYYGLRTEDKAPDLGYYLVGTVPDRVPAKNVPVYAQANDFLKSDVDTLTARVKWKIAPALTLNSLTRYGKSGNSYVTTGASSATRYDGATGKAYTTGVLDNGHTGWQDVDYFAHQSNLRWDKELMGLKHEFIFGAEYTDHKVVSGNFAVSNSGAFNCKTTAGIGANNGYCFTDSNGVPVSNLNTLAGRNGIRQGWTQNWQVKTIALTAMDTVDLTDRFTAFGGLRADYFDLSLIRRNNTTAAITGDYSYNDTLVNGHLGLSYKVTPKLIVYGSMASAQDINGGEADAGTSSGYGGAVLYQNQIAGAKPETSINLELGAKWNLFDDKLLATAAIFQTKKSDVMEGANYDTIGTFNTGKNRVQGIEFGLAGDVTEKLSAQVGLAILRSKVLDSATASNIGRPLSNFAEKSFSAQAKYQLTNAFSFGATARYESDRCGGQPDTAAGYTATGYCSQPVPSFAVYDVFAAYRFSKKLDLRVNVLNATNKDYYTAVYRSGSFLYKGDARAVRLTLNYEM</sequence>
<dbReference type="Pfam" id="PF00593">
    <property type="entry name" value="TonB_dep_Rec_b-barrel"/>
    <property type="match status" value="1"/>
</dbReference>
<accession>A0ABR6XGS6</accession>
<evidence type="ECO:0000256" key="10">
    <source>
        <dbReference type="PROSITE-ProRule" id="PRU01360"/>
    </source>
</evidence>
<dbReference type="InterPro" id="IPR036942">
    <property type="entry name" value="Beta-barrel_TonB_sf"/>
</dbReference>
<dbReference type="CDD" id="cd01347">
    <property type="entry name" value="ligand_gated_channel"/>
    <property type="match status" value="1"/>
</dbReference>
<keyword evidence="9 10" id="KW-0998">Cell outer membrane</keyword>
<evidence type="ECO:0000259" key="14">
    <source>
        <dbReference type="Pfam" id="PF07715"/>
    </source>
</evidence>
<keyword evidence="5 10" id="KW-0812">Transmembrane</keyword>
<evidence type="ECO:0000256" key="1">
    <source>
        <dbReference type="ARBA" id="ARBA00004571"/>
    </source>
</evidence>
<evidence type="ECO:0000313" key="15">
    <source>
        <dbReference type="EMBL" id="MBC3811965.1"/>
    </source>
</evidence>
<dbReference type="InterPro" id="IPR000531">
    <property type="entry name" value="Beta-barrel_TonB"/>
</dbReference>
<keyword evidence="16" id="KW-1185">Reference proteome</keyword>
<evidence type="ECO:0000256" key="5">
    <source>
        <dbReference type="ARBA" id="ARBA00022692"/>
    </source>
</evidence>
<evidence type="ECO:0000313" key="16">
    <source>
        <dbReference type="Proteomes" id="UP000637632"/>
    </source>
</evidence>
<gene>
    <name evidence="15" type="ORF">H8K26_10965</name>
</gene>
<keyword evidence="6 11" id="KW-0798">TonB box</keyword>
<evidence type="ECO:0000256" key="2">
    <source>
        <dbReference type="ARBA" id="ARBA00009810"/>
    </source>
</evidence>
<keyword evidence="7 10" id="KW-0472">Membrane</keyword>
<keyword evidence="4 10" id="KW-1134">Transmembrane beta strand</keyword>
<evidence type="ECO:0000256" key="7">
    <source>
        <dbReference type="ARBA" id="ARBA00023136"/>
    </source>
</evidence>
<organism evidence="15 16">
    <name type="scientific">Undibacterium aquatile</name>
    <dbReference type="NCBI Taxonomy" id="1537398"/>
    <lineage>
        <taxon>Bacteria</taxon>
        <taxon>Pseudomonadati</taxon>
        <taxon>Pseudomonadota</taxon>
        <taxon>Betaproteobacteria</taxon>
        <taxon>Burkholderiales</taxon>
        <taxon>Oxalobacteraceae</taxon>
        <taxon>Undibacterium</taxon>
    </lineage>
</organism>
<evidence type="ECO:0000256" key="3">
    <source>
        <dbReference type="ARBA" id="ARBA00022448"/>
    </source>
</evidence>
<evidence type="ECO:0000256" key="9">
    <source>
        <dbReference type="ARBA" id="ARBA00023237"/>
    </source>
</evidence>
<dbReference type="PANTHER" id="PTHR32552">
    <property type="entry name" value="FERRICHROME IRON RECEPTOR-RELATED"/>
    <property type="match status" value="1"/>
</dbReference>
<dbReference type="PROSITE" id="PS52016">
    <property type="entry name" value="TONB_DEPENDENT_REC_3"/>
    <property type="match status" value="1"/>
</dbReference>
<dbReference type="InterPro" id="IPR037066">
    <property type="entry name" value="Plug_dom_sf"/>
</dbReference>
<keyword evidence="3 10" id="KW-0813">Transport</keyword>